<keyword evidence="3" id="KW-0645">Protease</keyword>
<name>A0A381Q697_9ZZZZ</name>
<evidence type="ECO:0000256" key="5">
    <source>
        <dbReference type="ARBA" id="ARBA00022833"/>
    </source>
</evidence>
<dbReference type="GO" id="GO:0005615">
    <property type="term" value="C:extracellular space"/>
    <property type="evidence" value="ECO:0007669"/>
    <property type="project" value="TreeGrafter"/>
</dbReference>
<dbReference type="SUPFAM" id="SSF53187">
    <property type="entry name" value="Zn-dependent exopeptidases"/>
    <property type="match status" value="1"/>
</dbReference>
<evidence type="ECO:0000256" key="3">
    <source>
        <dbReference type="ARBA" id="ARBA00022670"/>
    </source>
</evidence>
<evidence type="ECO:0000256" key="1">
    <source>
        <dbReference type="ARBA" id="ARBA00001947"/>
    </source>
</evidence>
<dbReference type="GO" id="GO:0004181">
    <property type="term" value="F:metallocarboxypeptidase activity"/>
    <property type="evidence" value="ECO:0007669"/>
    <property type="project" value="InterPro"/>
</dbReference>
<feature type="domain" description="Peptidase M14" evidence="7">
    <location>
        <begin position="52"/>
        <end position="216"/>
    </location>
</feature>
<accession>A0A381Q697</accession>
<comment type="cofactor">
    <cofactor evidence="1">
        <name>Zn(2+)</name>
        <dbReference type="ChEBI" id="CHEBI:29105"/>
    </cofactor>
</comment>
<keyword evidence="5" id="KW-0862">Zinc</keyword>
<reference evidence="8" key="1">
    <citation type="submission" date="2018-05" db="EMBL/GenBank/DDBJ databases">
        <authorList>
            <person name="Lanie J.A."/>
            <person name="Ng W.-L."/>
            <person name="Kazmierczak K.M."/>
            <person name="Andrzejewski T.M."/>
            <person name="Davidsen T.M."/>
            <person name="Wayne K.J."/>
            <person name="Tettelin H."/>
            <person name="Glass J.I."/>
            <person name="Rusch D."/>
            <person name="Podicherti R."/>
            <person name="Tsui H.-C.T."/>
            <person name="Winkler M.E."/>
        </authorList>
    </citation>
    <scope>NUCLEOTIDE SEQUENCE</scope>
</reference>
<evidence type="ECO:0000256" key="2">
    <source>
        <dbReference type="ARBA" id="ARBA00005988"/>
    </source>
</evidence>
<evidence type="ECO:0000313" key="8">
    <source>
        <dbReference type="EMBL" id="SUZ74876.1"/>
    </source>
</evidence>
<keyword evidence="4" id="KW-0378">Hydrolase</keyword>
<evidence type="ECO:0000259" key="7">
    <source>
        <dbReference type="Pfam" id="PF00246"/>
    </source>
</evidence>
<dbReference type="InterPro" id="IPR029062">
    <property type="entry name" value="Class_I_gatase-like"/>
</dbReference>
<dbReference type="PANTHER" id="PTHR11705:SF143">
    <property type="entry name" value="SLL0236 PROTEIN"/>
    <property type="match status" value="1"/>
</dbReference>
<dbReference type="AlphaFoldDB" id="A0A381Q697"/>
<organism evidence="8">
    <name type="scientific">marine metagenome</name>
    <dbReference type="NCBI Taxonomy" id="408172"/>
    <lineage>
        <taxon>unclassified sequences</taxon>
        <taxon>metagenomes</taxon>
        <taxon>ecological metagenomes</taxon>
    </lineage>
</organism>
<dbReference type="GO" id="GO:0006508">
    <property type="term" value="P:proteolysis"/>
    <property type="evidence" value="ECO:0007669"/>
    <property type="project" value="UniProtKB-KW"/>
</dbReference>
<proteinExistence type="inferred from homology"/>
<dbReference type="EMBL" id="UINC01001225">
    <property type="protein sequence ID" value="SUZ74876.1"/>
    <property type="molecule type" value="Genomic_DNA"/>
</dbReference>
<gene>
    <name evidence="8" type="ORF">METZ01_LOCUS27730</name>
</gene>
<dbReference type="Gene3D" id="3.40.630.10">
    <property type="entry name" value="Zn peptidases"/>
    <property type="match status" value="1"/>
</dbReference>
<evidence type="ECO:0000256" key="6">
    <source>
        <dbReference type="ARBA" id="ARBA00023049"/>
    </source>
</evidence>
<dbReference type="InterPro" id="IPR000834">
    <property type="entry name" value="Peptidase_M14"/>
</dbReference>
<dbReference type="GO" id="GO:0008270">
    <property type="term" value="F:zinc ion binding"/>
    <property type="evidence" value="ECO:0007669"/>
    <property type="project" value="InterPro"/>
</dbReference>
<keyword evidence="6" id="KW-0482">Metalloprotease</keyword>
<sequence>MRFRLIGALSMGLFLSIVTTAAASVQQVTTPEQQFGHEIGADYELVNYTELYDYFTKLAGESDRMTVQDIGLTEEGRPQVMAVITSPANHADLDRYREISRSLAKADGVAEVEARRLAQEGKAVVWIDGGLHATEVLGAQQLMELVYRMVSRSDPETLRILDEVILLAVQVNPDGMELVSDWYMREADPQQRSTRGLPVLYQKYAGHDNNRDFYMSALAETTNINRVLYREWFPQIVYNHHQTGPSGTVLYAPPFRDPPNHNLDPLILTGLDGIGAAMHGRFVSEGKGGATMRSGGSYSTWWNGGLRTTPYFKNMLGLLTETIGNPTPIQIPFRPERQISQGDLPLPVEPGEWHFRQSIEYSQTANWAVLDYAARNRDHLLFNIWRMGMNSIERGNRNTWTVLPFEVDAAATDLGGGRSGTVDDYRRLLQAPENRDPRGFIIPSHQADFSTATKFVNALLKNGVDVHRATMEFAVDDVTYPAGSYVVKGDQAFRPHVMDMFEPQQHPNDFAYPGGPPIPPYDNAGWTLAFQMGVEFDRILDGFEGPFELIEGLAEIPSGVVVGEGAAGYVFDHRDNNAFLALNRLLADRHQVAWLLEPPVGVDLPEGAFYIAANQLDRSRLMTLATETGVDFYAVVAPSGETLRLRRPRVALWDRYGGSMTSGWTRKILEDFEFDFDVVYAEEIAGGDLRSRFDVLILEDGAVPAPGGRGGGASAGASGVPAEYRDRIGSITADRGVPEILDFARAGGTVIAVGSSARLGYYAGLPLSDHLAENGRSPSRTEYYTPGSVHSLKIEHDSPLTHGLGDRLDVLFNNSPLFDLDPGAETVGVTRLGWFDTDTPLRSGWAWGQERMQGGTALIEAKLGDGELFLFTPRITFRSQSHAAFPLLFNGIFYGSAVDEPIF</sequence>
<protein>
    <recommendedName>
        <fullName evidence="7">Peptidase M14 domain-containing protein</fullName>
    </recommendedName>
</protein>
<evidence type="ECO:0000256" key="4">
    <source>
        <dbReference type="ARBA" id="ARBA00022801"/>
    </source>
</evidence>
<dbReference type="SUPFAM" id="SSF52317">
    <property type="entry name" value="Class I glutamine amidotransferase-like"/>
    <property type="match status" value="1"/>
</dbReference>
<comment type="similarity">
    <text evidence="2">Belongs to the peptidase M14 family.</text>
</comment>
<dbReference type="PANTHER" id="PTHR11705">
    <property type="entry name" value="PROTEASE FAMILY M14 CARBOXYPEPTIDASE A,B"/>
    <property type="match status" value="1"/>
</dbReference>
<dbReference type="CDD" id="cd06240">
    <property type="entry name" value="M14-like"/>
    <property type="match status" value="1"/>
</dbReference>
<dbReference type="Pfam" id="PF00246">
    <property type="entry name" value="Peptidase_M14"/>
    <property type="match status" value="1"/>
</dbReference>